<dbReference type="Proteomes" id="UP000695562">
    <property type="component" value="Unassembled WGS sequence"/>
</dbReference>
<evidence type="ECO:0008006" key="4">
    <source>
        <dbReference type="Google" id="ProtNLM"/>
    </source>
</evidence>
<comment type="caution">
    <text evidence="2">The sequence shown here is derived from an EMBL/GenBank/DDBJ whole genome shotgun (WGS) entry which is preliminary data.</text>
</comment>
<gene>
    <name evidence="2" type="ORF">CYY_000507</name>
</gene>
<dbReference type="NCBIfam" id="TIGR01571">
    <property type="entry name" value="A_thal_Cys_rich"/>
    <property type="match status" value="1"/>
</dbReference>
<evidence type="ECO:0000313" key="2">
    <source>
        <dbReference type="EMBL" id="KAF2078217.1"/>
    </source>
</evidence>
<reference evidence="2" key="1">
    <citation type="submission" date="2020-01" db="EMBL/GenBank/DDBJ databases">
        <title>Development of genomics and gene disruption for Polysphondylium violaceum indicates a role for the polyketide synthase stlB in stalk morphogenesis.</title>
        <authorList>
            <person name="Narita B."/>
            <person name="Kawabe Y."/>
            <person name="Kin K."/>
            <person name="Saito T."/>
            <person name="Gibbs R."/>
            <person name="Kuspa A."/>
            <person name="Muzny D."/>
            <person name="Queller D."/>
            <person name="Richards S."/>
            <person name="Strassman J."/>
            <person name="Sucgang R."/>
            <person name="Worley K."/>
            <person name="Schaap P."/>
        </authorList>
    </citation>
    <scope>NUCLEOTIDE SEQUENCE</scope>
    <source>
        <strain evidence="2">QSvi11</strain>
    </source>
</reference>
<feature type="compositionally biased region" description="Polar residues" evidence="1">
    <location>
        <begin position="125"/>
        <end position="139"/>
    </location>
</feature>
<dbReference type="InterPro" id="IPR006461">
    <property type="entry name" value="PLAC_motif_containing"/>
</dbReference>
<keyword evidence="3" id="KW-1185">Reference proteome</keyword>
<accession>A0A8J4Q3R2</accession>
<name>A0A8J4Q3R2_9MYCE</name>
<sequence length="166" mass="18403">MNSNWSSSLFDCCSVPFISFITCLFCPCQVARQRATIVNDCGCGLLTFTCCCLPLVACLNRFEIREKYKIRGNAISDCVCCCLCGCCATVQQARELELRGDKPGSLCMEGPSSFDQEKSNDHNAPNLNFYQTPPLSSSPHKALLRAENINRNSNQDDDDDYGESRV</sequence>
<feature type="region of interest" description="Disordered" evidence="1">
    <location>
        <begin position="125"/>
        <end position="166"/>
    </location>
</feature>
<proteinExistence type="predicted"/>
<feature type="compositionally biased region" description="Acidic residues" evidence="1">
    <location>
        <begin position="155"/>
        <end position="166"/>
    </location>
</feature>
<dbReference type="EMBL" id="AJWJ01000009">
    <property type="protein sequence ID" value="KAF2078217.1"/>
    <property type="molecule type" value="Genomic_DNA"/>
</dbReference>
<dbReference type="AlphaFoldDB" id="A0A8J4Q3R2"/>
<dbReference type="Pfam" id="PF04749">
    <property type="entry name" value="PLAC8"/>
    <property type="match status" value="1"/>
</dbReference>
<dbReference type="PANTHER" id="PTHR15907">
    <property type="entry name" value="DUF614 FAMILY PROTEIN-RELATED"/>
    <property type="match status" value="1"/>
</dbReference>
<protein>
    <recommendedName>
        <fullName evidence="4">PLAC8 family protein</fullName>
    </recommendedName>
</protein>
<dbReference type="OrthoDB" id="1045822at2759"/>
<evidence type="ECO:0000256" key="1">
    <source>
        <dbReference type="SAM" id="MobiDB-lite"/>
    </source>
</evidence>
<organism evidence="2 3">
    <name type="scientific">Polysphondylium violaceum</name>
    <dbReference type="NCBI Taxonomy" id="133409"/>
    <lineage>
        <taxon>Eukaryota</taxon>
        <taxon>Amoebozoa</taxon>
        <taxon>Evosea</taxon>
        <taxon>Eumycetozoa</taxon>
        <taxon>Dictyostelia</taxon>
        <taxon>Dictyosteliales</taxon>
        <taxon>Dictyosteliaceae</taxon>
        <taxon>Polysphondylium</taxon>
    </lineage>
</organism>
<evidence type="ECO:0000313" key="3">
    <source>
        <dbReference type="Proteomes" id="UP000695562"/>
    </source>
</evidence>